<evidence type="ECO:0000256" key="3">
    <source>
        <dbReference type="SAM" id="Phobius"/>
    </source>
</evidence>
<accession>A0ABX2PAD3</accession>
<evidence type="ECO:0000313" key="5">
    <source>
        <dbReference type="Proteomes" id="UP001516351"/>
    </source>
</evidence>
<keyword evidence="3" id="KW-1133">Transmembrane helix</keyword>
<keyword evidence="3" id="KW-0472">Membrane</keyword>
<keyword evidence="5" id="KW-1185">Reference proteome</keyword>
<evidence type="ECO:0000313" key="4">
    <source>
        <dbReference type="EMBL" id="NVN48137.1"/>
    </source>
</evidence>
<evidence type="ECO:0000256" key="1">
    <source>
        <dbReference type="SAM" id="Coils"/>
    </source>
</evidence>
<dbReference type="RefSeq" id="WP_267312083.1">
    <property type="nucleotide sequence ID" value="NZ_JABXXU010000010.1"/>
</dbReference>
<keyword evidence="3" id="KW-0812">Transmembrane</keyword>
<evidence type="ECO:0000256" key="2">
    <source>
        <dbReference type="SAM" id="MobiDB-lite"/>
    </source>
</evidence>
<reference evidence="4 5" key="1">
    <citation type="submission" date="2020-06" db="EMBL/GenBank/DDBJ databases">
        <title>Synonyms of Asaia species.</title>
        <authorList>
            <person name="Sombolestani A."/>
        </authorList>
    </citation>
    <scope>NUCLEOTIDE SEQUENCE [LARGE SCALE GENOMIC DNA]</scope>
    <source>
        <strain evidence="4 5">LMG 27047</strain>
    </source>
</reference>
<feature type="region of interest" description="Disordered" evidence="2">
    <location>
        <begin position="1"/>
        <end position="60"/>
    </location>
</feature>
<dbReference type="EMBL" id="JABXXV010000010">
    <property type="protein sequence ID" value="NVN48137.1"/>
    <property type="molecule type" value="Genomic_DNA"/>
</dbReference>
<feature type="coiled-coil region" evidence="1">
    <location>
        <begin position="178"/>
        <end position="205"/>
    </location>
</feature>
<feature type="compositionally biased region" description="Acidic residues" evidence="2">
    <location>
        <begin position="26"/>
        <end position="37"/>
    </location>
</feature>
<name>A0ABX2PAD3_9PROT</name>
<feature type="region of interest" description="Disordered" evidence="2">
    <location>
        <begin position="232"/>
        <end position="282"/>
    </location>
</feature>
<comment type="caution">
    <text evidence="4">The sequence shown here is derived from an EMBL/GenBank/DDBJ whole genome shotgun (WGS) entry which is preliminary data.</text>
</comment>
<feature type="transmembrane region" description="Helical" evidence="3">
    <location>
        <begin position="64"/>
        <end position="85"/>
    </location>
</feature>
<proteinExistence type="predicted"/>
<keyword evidence="1" id="KW-0175">Coiled coil</keyword>
<feature type="compositionally biased region" description="Low complexity" evidence="2">
    <location>
        <begin position="247"/>
        <end position="262"/>
    </location>
</feature>
<dbReference type="Proteomes" id="UP001516351">
    <property type="component" value="Unassembled WGS sequence"/>
</dbReference>
<organism evidence="4 5">
    <name type="scientific">Asaia spathodeae</name>
    <dbReference type="NCBI Taxonomy" id="657016"/>
    <lineage>
        <taxon>Bacteria</taxon>
        <taxon>Pseudomonadati</taxon>
        <taxon>Pseudomonadota</taxon>
        <taxon>Alphaproteobacteria</taxon>
        <taxon>Acetobacterales</taxon>
        <taxon>Acetobacteraceae</taxon>
        <taxon>Asaia</taxon>
    </lineage>
</organism>
<protein>
    <submittedName>
        <fullName evidence="4">Uncharacterized protein</fullName>
    </submittedName>
</protein>
<sequence length="353" mass="36162">MAAVQSNEKGTHKVTQLRTPPRAGAETEDVPGDDTIIETDATPTVSKARLASPEPRRSRLRGRALSVSVVLLAGVALGGAALYGIRTVTQHGVTVPFVNDRAPALPSPTTTPRRAPAQFAFDSAPMPQPGPQATNMQGVTASAAQPAAPIGAEPTSQPASATVAGGQAALILELARQIGAVKTQNEKMAADLADAKKELATLVTDNAAGFGTVNGALGEIRHRVDRIDDSLRARAEPATTEPSEKPAQAAGAKNTAPAAASQPHPPSPAASATAAAAKTRPAVPLPARKAYRVTSGSPSVALIVGNDGQTRMVHPVGMAELPGDSSLPGWGAITELRQVGENWEVVTEHGVIR</sequence>
<feature type="compositionally biased region" description="Polar residues" evidence="2">
    <location>
        <begin position="1"/>
        <end position="18"/>
    </location>
</feature>
<feature type="compositionally biased region" description="Low complexity" evidence="2">
    <location>
        <begin position="269"/>
        <end position="282"/>
    </location>
</feature>
<gene>
    <name evidence="4" type="ORF">HW542_15160</name>
</gene>